<proteinExistence type="predicted"/>
<dbReference type="AlphaFoldDB" id="A0A4U6V4Y9"/>
<feature type="chain" id="PRO_5020856341" evidence="1">
    <location>
        <begin position="26"/>
        <end position="57"/>
    </location>
</feature>
<organism evidence="2 3">
    <name type="scientific">Setaria viridis</name>
    <name type="common">Green bristlegrass</name>
    <name type="synonym">Setaria italica subsp. viridis</name>
    <dbReference type="NCBI Taxonomy" id="4556"/>
    <lineage>
        <taxon>Eukaryota</taxon>
        <taxon>Viridiplantae</taxon>
        <taxon>Streptophyta</taxon>
        <taxon>Embryophyta</taxon>
        <taxon>Tracheophyta</taxon>
        <taxon>Spermatophyta</taxon>
        <taxon>Magnoliopsida</taxon>
        <taxon>Liliopsida</taxon>
        <taxon>Poales</taxon>
        <taxon>Poaceae</taxon>
        <taxon>PACMAD clade</taxon>
        <taxon>Panicoideae</taxon>
        <taxon>Panicodae</taxon>
        <taxon>Paniceae</taxon>
        <taxon>Cenchrinae</taxon>
        <taxon>Setaria</taxon>
    </lineage>
</organism>
<evidence type="ECO:0000256" key="1">
    <source>
        <dbReference type="SAM" id="SignalP"/>
    </source>
</evidence>
<keyword evidence="3" id="KW-1185">Reference proteome</keyword>
<dbReference type="EMBL" id="CM016554">
    <property type="protein sequence ID" value="TKW24138.1"/>
    <property type="molecule type" value="Genomic_DNA"/>
</dbReference>
<evidence type="ECO:0000313" key="2">
    <source>
        <dbReference type="EMBL" id="TKW24138.1"/>
    </source>
</evidence>
<evidence type="ECO:0000313" key="3">
    <source>
        <dbReference type="Proteomes" id="UP000298652"/>
    </source>
</evidence>
<feature type="signal peptide" evidence="1">
    <location>
        <begin position="1"/>
        <end position="25"/>
    </location>
</feature>
<keyword evidence="1" id="KW-0732">Signal</keyword>
<sequence length="57" mass="6716">MCAYVPMFYFYFVFVLFSRTDTTVSQKHLAPQCCLNSQNSMAERKYILDGQAEHQQQ</sequence>
<protein>
    <submittedName>
        <fullName evidence="2">Uncharacterized protein</fullName>
    </submittedName>
</protein>
<gene>
    <name evidence="2" type="ORF">SEVIR_3G032650v2</name>
</gene>
<reference evidence="2" key="1">
    <citation type="submission" date="2019-03" db="EMBL/GenBank/DDBJ databases">
        <title>WGS assembly of Setaria viridis.</title>
        <authorList>
            <person name="Huang P."/>
            <person name="Jenkins J."/>
            <person name="Grimwood J."/>
            <person name="Barry K."/>
            <person name="Healey A."/>
            <person name="Mamidi S."/>
            <person name="Sreedasyam A."/>
            <person name="Shu S."/>
            <person name="Feldman M."/>
            <person name="Wu J."/>
            <person name="Yu Y."/>
            <person name="Chen C."/>
            <person name="Johnson J."/>
            <person name="Rokhsar D."/>
            <person name="Baxter I."/>
            <person name="Schmutz J."/>
            <person name="Brutnell T."/>
            <person name="Kellogg E."/>
        </authorList>
    </citation>
    <scope>NUCLEOTIDE SEQUENCE [LARGE SCALE GENOMIC DNA]</scope>
</reference>
<name>A0A4U6V4Y9_SETVI</name>
<dbReference type="Proteomes" id="UP000298652">
    <property type="component" value="Chromosome 3"/>
</dbReference>
<accession>A0A4U6V4Y9</accession>
<dbReference type="Gramene" id="TKW24138">
    <property type="protein sequence ID" value="TKW24138"/>
    <property type="gene ID" value="SEVIR_3G032650v2"/>
</dbReference>